<gene>
    <name evidence="1" type="ORF">FHP25_37480</name>
</gene>
<reference evidence="1 2" key="1">
    <citation type="submission" date="2019-06" db="EMBL/GenBank/DDBJ databases">
        <title>New taxonomy in bacterial strain CC-CFT640, isolated from vineyard.</title>
        <authorList>
            <person name="Lin S.-Y."/>
            <person name="Tsai C.-F."/>
            <person name="Young C.-C."/>
        </authorList>
    </citation>
    <scope>NUCLEOTIDE SEQUENCE [LARGE SCALE GENOMIC DNA]</scope>
    <source>
        <strain evidence="1 2">CC-CFT640</strain>
    </source>
</reference>
<accession>A0A5C8P8S0</accession>
<dbReference type="EMBL" id="VDUZ01000072">
    <property type="protein sequence ID" value="TXL69773.1"/>
    <property type="molecule type" value="Genomic_DNA"/>
</dbReference>
<dbReference type="RefSeq" id="WP_147852132.1">
    <property type="nucleotide sequence ID" value="NZ_VDUZ01000072.1"/>
</dbReference>
<evidence type="ECO:0000313" key="1">
    <source>
        <dbReference type="EMBL" id="TXL69773.1"/>
    </source>
</evidence>
<dbReference type="Proteomes" id="UP000321638">
    <property type="component" value="Unassembled WGS sequence"/>
</dbReference>
<organism evidence="1 2">
    <name type="scientific">Vineibacter terrae</name>
    <dbReference type="NCBI Taxonomy" id="2586908"/>
    <lineage>
        <taxon>Bacteria</taxon>
        <taxon>Pseudomonadati</taxon>
        <taxon>Pseudomonadota</taxon>
        <taxon>Alphaproteobacteria</taxon>
        <taxon>Hyphomicrobiales</taxon>
        <taxon>Vineibacter</taxon>
    </lineage>
</organism>
<proteinExistence type="predicted"/>
<keyword evidence="2" id="KW-1185">Reference proteome</keyword>
<evidence type="ECO:0000313" key="2">
    <source>
        <dbReference type="Proteomes" id="UP000321638"/>
    </source>
</evidence>
<comment type="caution">
    <text evidence="1">The sequence shown here is derived from an EMBL/GenBank/DDBJ whole genome shotgun (WGS) entry which is preliminary data.</text>
</comment>
<name>A0A5C8P8S0_9HYPH</name>
<protein>
    <submittedName>
        <fullName evidence="1">Uncharacterized protein</fullName>
    </submittedName>
</protein>
<sequence>MRDMVGDAEIEGRVAHARLPGLPGWLIRPWQLIVDNRKPPPRQKYRKLFSNDLSVTWRPRAVFPEVSESSDARDRTSLQEIEVVMPAVLHGVPGDTHPACDDFTLYSYKEQYFLRPAAADDRMIACARG</sequence>
<dbReference type="AlphaFoldDB" id="A0A5C8P8S0"/>